<organism evidence="7 8">
    <name type="scientific">Mucor flavus</name>
    <dbReference type="NCBI Taxonomy" id="439312"/>
    <lineage>
        <taxon>Eukaryota</taxon>
        <taxon>Fungi</taxon>
        <taxon>Fungi incertae sedis</taxon>
        <taxon>Mucoromycota</taxon>
        <taxon>Mucoromycotina</taxon>
        <taxon>Mucoromycetes</taxon>
        <taxon>Mucorales</taxon>
        <taxon>Mucorineae</taxon>
        <taxon>Mucoraceae</taxon>
        <taxon>Mucor</taxon>
    </lineage>
</organism>
<feature type="transmembrane region" description="Helical" evidence="6">
    <location>
        <begin position="44"/>
        <end position="65"/>
    </location>
</feature>
<evidence type="ECO:0000313" key="8">
    <source>
        <dbReference type="Proteomes" id="UP001473302"/>
    </source>
</evidence>
<dbReference type="PANTHER" id="PTHR45649:SF26">
    <property type="entry name" value="OS04G0435100 PROTEIN"/>
    <property type="match status" value="1"/>
</dbReference>
<evidence type="ECO:0000256" key="3">
    <source>
        <dbReference type="ARBA" id="ARBA00022692"/>
    </source>
</evidence>
<keyword evidence="4 6" id="KW-1133">Transmembrane helix</keyword>
<evidence type="ECO:0000256" key="1">
    <source>
        <dbReference type="ARBA" id="ARBA00004141"/>
    </source>
</evidence>
<comment type="caution">
    <text evidence="7">The sequence shown here is derived from an EMBL/GenBank/DDBJ whole genome shotgun (WGS) entry which is preliminary data.</text>
</comment>
<feature type="transmembrane region" description="Helical" evidence="6">
    <location>
        <begin position="133"/>
        <end position="155"/>
    </location>
</feature>
<feature type="transmembrane region" description="Helical" evidence="6">
    <location>
        <begin position="326"/>
        <end position="349"/>
    </location>
</feature>
<accession>A0ABP9Z3J0</accession>
<keyword evidence="8" id="KW-1185">Reference proteome</keyword>
<dbReference type="EMBL" id="BAABUK010000018">
    <property type="protein sequence ID" value="GAA5813685.1"/>
    <property type="molecule type" value="Genomic_DNA"/>
</dbReference>
<feature type="transmembrane region" description="Helical" evidence="6">
    <location>
        <begin position="193"/>
        <end position="216"/>
    </location>
</feature>
<evidence type="ECO:0008006" key="9">
    <source>
        <dbReference type="Google" id="ProtNLM"/>
    </source>
</evidence>
<comment type="subcellular location">
    <subcellularLocation>
        <location evidence="1">Membrane</location>
        <topology evidence="1">Multi-pass membrane protein</topology>
    </subcellularLocation>
</comment>
<evidence type="ECO:0000256" key="6">
    <source>
        <dbReference type="SAM" id="Phobius"/>
    </source>
</evidence>
<feature type="transmembrane region" description="Helical" evidence="6">
    <location>
        <begin position="409"/>
        <end position="428"/>
    </location>
</feature>
<keyword evidence="3 6" id="KW-0812">Transmembrane</keyword>
<reference evidence="7 8" key="1">
    <citation type="submission" date="2024-04" db="EMBL/GenBank/DDBJ databases">
        <title>genome sequences of Mucor flavus KT1a and Helicostylum pulchrum KT1b strains isolated from the surface of a dry-aged beef.</title>
        <authorList>
            <person name="Toyotome T."/>
            <person name="Hosono M."/>
            <person name="Torimaru M."/>
            <person name="Fukuda K."/>
            <person name="Mikami N."/>
        </authorList>
    </citation>
    <scope>NUCLEOTIDE SEQUENCE [LARGE SCALE GENOMIC DNA]</scope>
    <source>
        <strain evidence="7 8">KT1a</strain>
    </source>
</reference>
<dbReference type="PANTHER" id="PTHR45649">
    <property type="entry name" value="AMINO-ACID PERMEASE BAT1"/>
    <property type="match status" value="1"/>
</dbReference>
<feature type="transmembrane region" description="Helical" evidence="6">
    <location>
        <begin position="382"/>
        <end position="403"/>
    </location>
</feature>
<keyword evidence="2" id="KW-0813">Transport</keyword>
<evidence type="ECO:0000256" key="5">
    <source>
        <dbReference type="ARBA" id="ARBA00023136"/>
    </source>
</evidence>
<name>A0ABP9Z3J0_9FUNG</name>
<feature type="transmembrane region" description="Helical" evidence="6">
    <location>
        <begin position="474"/>
        <end position="495"/>
    </location>
</feature>
<dbReference type="Proteomes" id="UP001473302">
    <property type="component" value="Unassembled WGS sequence"/>
</dbReference>
<dbReference type="Pfam" id="PF13520">
    <property type="entry name" value="AA_permease_2"/>
    <property type="match status" value="1"/>
</dbReference>
<dbReference type="Gene3D" id="1.20.1740.10">
    <property type="entry name" value="Amino acid/polyamine transporter I"/>
    <property type="match status" value="1"/>
</dbReference>
<feature type="transmembrane region" description="Helical" evidence="6">
    <location>
        <begin position="77"/>
        <end position="96"/>
    </location>
</feature>
<feature type="transmembrane region" description="Helical" evidence="6">
    <location>
        <begin position="167"/>
        <end position="186"/>
    </location>
</feature>
<proteinExistence type="predicted"/>
<feature type="transmembrane region" description="Helical" evidence="6">
    <location>
        <begin position="278"/>
        <end position="300"/>
    </location>
</feature>
<sequence length="511" mass="56535">MAEHDKTVITIDNKNAESNSSLDYDAQKLQDLGYKQEFKREISLFAQVGFVFTTMGVLPNWMLGFGSSIGAGGPSSLFWGWIVVSPFVCCIALSMAEVISSYPLEGGVFSWALLLSNKKWGPLMSYINGYIRLIGFITSNITLTYSVTNFIIYTANTLKEDQITSQGASVGIYCAIFFIATGYNFLGMRYSGYLNAFLVFWVGIGTMIIICTVPAMAPKLNSAKWVFTEFTNNTGYESVVMVFFVGMLQAGWTLAAYECGAQITEGTKRADVTAPRGIIICVTGAILQGLIIILITLFSIQDINEIIESKMPLSTFFLRATNSPRLTAFFLVILLLAQFGCLCNTILAISHFTFAFARDGCLPFSSYFSKLSENNKVPERALLAQLIIGILVIMPTFGSAIYWQAIMSAAIISTNIAYGVPFFCRLIWVRNDMPRGPFSLGRFGLVVNFISVVWIIFFSVILCIPSVSPVTPETMNWASAMIGGVMLFALFFWFISGRKNYEGKINNIEKQ</sequence>
<evidence type="ECO:0000256" key="4">
    <source>
        <dbReference type="ARBA" id="ARBA00022989"/>
    </source>
</evidence>
<gene>
    <name evidence="7" type="ORF">MFLAVUS_007171</name>
</gene>
<protein>
    <recommendedName>
        <fullName evidence="9">Amino acid transporter</fullName>
    </recommendedName>
</protein>
<dbReference type="InterPro" id="IPR002293">
    <property type="entry name" value="AA/rel_permease1"/>
</dbReference>
<dbReference type="PIRSF" id="PIRSF006060">
    <property type="entry name" value="AA_transporter"/>
    <property type="match status" value="1"/>
</dbReference>
<keyword evidence="5 6" id="KW-0472">Membrane</keyword>
<evidence type="ECO:0000256" key="2">
    <source>
        <dbReference type="ARBA" id="ARBA00022448"/>
    </source>
</evidence>
<feature type="transmembrane region" description="Helical" evidence="6">
    <location>
        <begin position="236"/>
        <end position="257"/>
    </location>
</feature>
<evidence type="ECO:0000313" key="7">
    <source>
        <dbReference type="EMBL" id="GAA5813685.1"/>
    </source>
</evidence>
<feature type="transmembrane region" description="Helical" evidence="6">
    <location>
        <begin position="440"/>
        <end position="462"/>
    </location>
</feature>